<dbReference type="EMBL" id="HBUF01240208">
    <property type="protein sequence ID" value="CAG6676586.1"/>
    <property type="molecule type" value="Transcribed_RNA"/>
</dbReference>
<dbReference type="EMBL" id="HBUF01408002">
    <property type="protein sequence ID" value="CAG6738473.1"/>
    <property type="molecule type" value="Transcribed_RNA"/>
</dbReference>
<dbReference type="PANTHER" id="PTHR12231">
    <property type="entry name" value="CTX-RELATED TYPE I TRANSMEMBRANE PROTEIN"/>
    <property type="match status" value="1"/>
</dbReference>
<dbReference type="InterPro" id="IPR013783">
    <property type="entry name" value="Ig-like_fold"/>
</dbReference>
<dbReference type="PROSITE" id="PS50835">
    <property type="entry name" value="IG_LIKE"/>
    <property type="match status" value="1"/>
</dbReference>
<evidence type="ECO:0000256" key="4">
    <source>
        <dbReference type="ARBA" id="ARBA00023319"/>
    </source>
</evidence>
<dbReference type="Gene3D" id="2.60.40.10">
    <property type="entry name" value="Immunoglobulins"/>
    <property type="match status" value="1"/>
</dbReference>
<dbReference type="InterPro" id="IPR003598">
    <property type="entry name" value="Ig_sub2"/>
</dbReference>
<sequence length="459" mass="51514">MKALDRKSGKSRVSYIRQGWISVLLVCFLLSTTLASTTPIHFNPYKKLIDDCSKSKVDSSELNSNSNLKNNREELMASHSQIRSPFLKRSGRIARSPLSRSHTTQARRRGFNTANSWGFSRNPGNSFKSLRSSDSSQSCFHIGDGTNEVSARALLATTVFEGKARSRSPRRGAEGDYGVTFVVQHVYKEHNSHIPLKPHCQVRLRFLEKYEDEFSSDNKCVQSYNFTTPPGELVRTNIKRGGKYIVFMTGNGPHNFSALGEPVIRTEKNVMAVKHVLCHNCLHPIEVSGLRNVSVKLRQSLRLVCRCKGNPLPAVSWFKDNVEITTSKRLKIQFKKKRSTLIITRIRSEDAGRYECRGTGVHKDVVSAFAEVSINFRPDSSNSFVPATTLWPLVGGPCPLDSYCLNGGSCTYYDTVGELVCQCAEGYKGQRCESKDVYNRSSMYKPYFCKLGISASYYC</sequence>
<evidence type="ECO:0000313" key="9">
    <source>
        <dbReference type="EMBL" id="CAG6613341.1"/>
    </source>
</evidence>
<feature type="domain" description="EGF-like" evidence="7">
    <location>
        <begin position="394"/>
        <end position="433"/>
    </location>
</feature>
<dbReference type="InterPro" id="IPR013098">
    <property type="entry name" value="Ig_I-set"/>
</dbReference>
<dbReference type="InterPro" id="IPR000742">
    <property type="entry name" value="EGF"/>
</dbReference>
<dbReference type="FunFam" id="2.60.40.10:FF:000107">
    <property type="entry name" value="Myosin, light chain kinase a"/>
    <property type="match status" value="1"/>
</dbReference>
<dbReference type="SMART" id="SM00409">
    <property type="entry name" value="IG"/>
    <property type="match status" value="1"/>
</dbReference>
<reference evidence="9" key="1">
    <citation type="submission" date="2021-05" db="EMBL/GenBank/DDBJ databases">
        <authorList>
            <person name="Alioto T."/>
            <person name="Alioto T."/>
            <person name="Gomez Garrido J."/>
        </authorList>
    </citation>
    <scope>NUCLEOTIDE SEQUENCE</scope>
</reference>
<dbReference type="PANTHER" id="PTHR12231:SF253">
    <property type="entry name" value="DPR-INTERACTING PROTEIN ETA, ISOFORM B-RELATED"/>
    <property type="match status" value="1"/>
</dbReference>
<dbReference type="EMBL" id="HBUF01027305">
    <property type="protein sequence ID" value="CAG6613343.1"/>
    <property type="molecule type" value="Transcribed_RNA"/>
</dbReference>
<feature type="disulfide bond" evidence="5">
    <location>
        <begin position="423"/>
        <end position="432"/>
    </location>
</feature>
<evidence type="ECO:0000256" key="3">
    <source>
        <dbReference type="ARBA" id="ARBA00023157"/>
    </source>
</evidence>
<protein>
    <submittedName>
        <fullName evidence="9">Protein vein</fullName>
    </submittedName>
</protein>
<dbReference type="PROSITE" id="PS01186">
    <property type="entry name" value="EGF_2"/>
    <property type="match status" value="1"/>
</dbReference>
<dbReference type="PROSITE" id="PS50026">
    <property type="entry name" value="EGF_3"/>
    <property type="match status" value="1"/>
</dbReference>
<dbReference type="GO" id="GO:0043005">
    <property type="term" value="C:neuron projection"/>
    <property type="evidence" value="ECO:0007669"/>
    <property type="project" value="TreeGrafter"/>
</dbReference>
<dbReference type="EMBL" id="HBUF01027304">
    <property type="protein sequence ID" value="CAG6613341.1"/>
    <property type="molecule type" value="Transcribed_RNA"/>
</dbReference>
<feature type="region of interest" description="Disordered" evidence="6">
    <location>
        <begin position="95"/>
        <end position="117"/>
    </location>
</feature>
<keyword evidence="2" id="KW-0677">Repeat</keyword>
<dbReference type="CDD" id="cd00096">
    <property type="entry name" value="Ig"/>
    <property type="match status" value="1"/>
</dbReference>
<dbReference type="Pfam" id="PF24700">
    <property type="entry name" value="Vein_beta-barrel"/>
    <property type="match status" value="1"/>
</dbReference>
<dbReference type="Pfam" id="PF07679">
    <property type="entry name" value="I-set"/>
    <property type="match status" value="1"/>
</dbReference>
<dbReference type="InterPro" id="IPR057777">
    <property type="entry name" value="Beta-barrel_vein"/>
</dbReference>
<evidence type="ECO:0000256" key="6">
    <source>
        <dbReference type="SAM" id="MobiDB-lite"/>
    </source>
</evidence>
<evidence type="ECO:0000256" key="1">
    <source>
        <dbReference type="ARBA" id="ARBA00022729"/>
    </source>
</evidence>
<dbReference type="PROSITE" id="PS00022">
    <property type="entry name" value="EGF_1"/>
    <property type="match status" value="1"/>
</dbReference>
<evidence type="ECO:0000256" key="2">
    <source>
        <dbReference type="ARBA" id="ARBA00022737"/>
    </source>
</evidence>
<dbReference type="SMART" id="SM00408">
    <property type="entry name" value="IGc2"/>
    <property type="match status" value="1"/>
</dbReference>
<name>A0A8D8PT96_9HEMI</name>
<dbReference type="SUPFAM" id="SSF57196">
    <property type="entry name" value="EGF/Laminin"/>
    <property type="match status" value="1"/>
</dbReference>
<keyword evidence="1" id="KW-0732">Signal</keyword>
<dbReference type="CDD" id="cd00054">
    <property type="entry name" value="EGF_CA"/>
    <property type="match status" value="1"/>
</dbReference>
<dbReference type="InterPro" id="IPR007110">
    <property type="entry name" value="Ig-like_dom"/>
</dbReference>
<keyword evidence="3 5" id="KW-1015">Disulfide bond</keyword>
<organism evidence="9">
    <name type="scientific">Cacopsylla melanoneura</name>
    <dbReference type="NCBI Taxonomy" id="428564"/>
    <lineage>
        <taxon>Eukaryota</taxon>
        <taxon>Metazoa</taxon>
        <taxon>Ecdysozoa</taxon>
        <taxon>Arthropoda</taxon>
        <taxon>Hexapoda</taxon>
        <taxon>Insecta</taxon>
        <taxon>Pterygota</taxon>
        <taxon>Neoptera</taxon>
        <taxon>Paraneoptera</taxon>
        <taxon>Hemiptera</taxon>
        <taxon>Sternorrhyncha</taxon>
        <taxon>Psylloidea</taxon>
        <taxon>Psyllidae</taxon>
        <taxon>Psyllinae</taxon>
        <taxon>Cacopsylla</taxon>
    </lineage>
</organism>
<accession>A0A8D8PT96</accession>
<dbReference type="InterPro" id="IPR051170">
    <property type="entry name" value="Neural/epithelial_adhesion"/>
</dbReference>
<proteinExistence type="predicted"/>
<dbReference type="InterPro" id="IPR003599">
    <property type="entry name" value="Ig_sub"/>
</dbReference>
<keyword evidence="4" id="KW-0393">Immunoglobulin domain</keyword>
<evidence type="ECO:0000259" key="8">
    <source>
        <dbReference type="PROSITE" id="PS50835"/>
    </source>
</evidence>
<dbReference type="Gene3D" id="2.10.25.10">
    <property type="entry name" value="Laminin"/>
    <property type="match status" value="1"/>
</dbReference>
<feature type="disulfide bond" evidence="5">
    <location>
        <begin position="404"/>
        <end position="421"/>
    </location>
</feature>
<evidence type="ECO:0000259" key="7">
    <source>
        <dbReference type="PROSITE" id="PS50026"/>
    </source>
</evidence>
<feature type="domain" description="Ig-like" evidence="8">
    <location>
        <begin position="284"/>
        <end position="373"/>
    </location>
</feature>
<evidence type="ECO:0000256" key="5">
    <source>
        <dbReference type="PROSITE-ProRule" id="PRU00076"/>
    </source>
</evidence>
<comment type="caution">
    <text evidence="5">Lacks conserved residue(s) required for the propagation of feature annotation.</text>
</comment>
<dbReference type="InterPro" id="IPR036179">
    <property type="entry name" value="Ig-like_dom_sf"/>
</dbReference>
<dbReference type="SUPFAM" id="SSF48726">
    <property type="entry name" value="Immunoglobulin"/>
    <property type="match status" value="1"/>
</dbReference>
<keyword evidence="5" id="KW-0245">EGF-like domain</keyword>
<dbReference type="AlphaFoldDB" id="A0A8D8PT96"/>